<dbReference type="SUPFAM" id="SSF51316">
    <property type="entry name" value="Mss4-like"/>
    <property type="match status" value="1"/>
</dbReference>
<evidence type="ECO:0000256" key="3">
    <source>
        <dbReference type="ARBA" id="ARBA00022927"/>
    </source>
</evidence>
<keyword evidence="1" id="KW-0813">Transport</keyword>
<reference evidence="4 5" key="2">
    <citation type="submission" date="2018-11" db="EMBL/GenBank/DDBJ databases">
        <authorList>
            <consortium name="Pathogen Informatics"/>
        </authorList>
    </citation>
    <scope>NUCLEOTIDE SEQUENCE [LARGE SCALE GENOMIC DNA]</scope>
</reference>
<dbReference type="PANTHER" id="PTHR13276">
    <property type="entry name" value="GUANINE NUCLEOTIDE EXCHANGE FACTOR MSS4"/>
    <property type="match status" value="1"/>
</dbReference>
<dbReference type="WBParaSite" id="NBR_0000156801-mRNA-1">
    <property type="protein sequence ID" value="NBR_0000156801-mRNA-1"/>
    <property type="gene ID" value="NBR_0000156801"/>
</dbReference>
<proteinExistence type="predicted"/>
<dbReference type="InterPro" id="IPR007515">
    <property type="entry name" value="Mss4"/>
</dbReference>
<dbReference type="Proteomes" id="UP000271162">
    <property type="component" value="Unassembled WGS sequence"/>
</dbReference>
<evidence type="ECO:0000256" key="2">
    <source>
        <dbReference type="ARBA" id="ARBA00022658"/>
    </source>
</evidence>
<gene>
    <name evidence="4" type="ORF">NBR_LOCUS1569</name>
</gene>
<dbReference type="Pfam" id="PF04421">
    <property type="entry name" value="Mss4"/>
    <property type="match status" value="1"/>
</dbReference>
<organism evidence="6">
    <name type="scientific">Nippostrongylus brasiliensis</name>
    <name type="common">Rat hookworm</name>
    <dbReference type="NCBI Taxonomy" id="27835"/>
    <lineage>
        <taxon>Eukaryota</taxon>
        <taxon>Metazoa</taxon>
        <taxon>Ecdysozoa</taxon>
        <taxon>Nematoda</taxon>
        <taxon>Chromadorea</taxon>
        <taxon>Rhabditida</taxon>
        <taxon>Rhabditina</taxon>
        <taxon>Rhabditomorpha</taxon>
        <taxon>Strongyloidea</taxon>
        <taxon>Heligmosomidae</taxon>
        <taxon>Nippostrongylus</taxon>
    </lineage>
</organism>
<sequence length="93" mass="10685">MSTGGKPTNEKDDVSLWWYTSNSFDFETIAFKKDMIDGKMVLLCGECEFGPVGLRDKEKNQHWLAAERVSYGDCPISRYSATPKVRKPKKYQK</sequence>
<name>A0A0N4XGB6_NIPBR</name>
<evidence type="ECO:0000256" key="1">
    <source>
        <dbReference type="ARBA" id="ARBA00022448"/>
    </source>
</evidence>
<protein>
    <submittedName>
        <fullName evidence="6">Mss4-like protein</fullName>
    </submittedName>
</protein>
<keyword evidence="5" id="KW-1185">Reference proteome</keyword>
<evidence type="ECO:0000313" key="6">
    <source>
        <dbReference type="WBParaSite" id="NBR_0000156801-mRNA-1"/>
    </source>
</evidence>
<dbReference type="GO" id="GO:0005085">
    <property type="term" value="F:guanyl-nucleotide exchange factor activity"/>
    <property type="evidence" value="ECO:0007669"/>
    <property type="project" value="UniProtKB-KW"/>
</dbReference>
<dbReference type="GO" id="GO:0006892">
    <property type="term" value="P:post-Golgi vesicle-mediated transport"/>
    <property type="evidence" value="ECO:0007669"/>
    <property type="project" value="TreeGrafter"/>
</dbReference>
<dbReference type="GO" id="GO:0015031">
    <property type="term" value="P:protein transport"/>
    <property type="evidence" value="ECO:0007669"/>
    <property type="project" value="UniProtKB-KW"/>
</dbReference>
<dbReference type="AlphaFoldDB" id="A0A0N4XGB6"/>
<evidence type="ECO:0000313" key="4">
    <source>
        <dbReference type="EMBL" id="VDL65093.1"/>
    </source>
</evidence>
<dbReference type="EMBL" id="UYSL01001312">
    <property type="protein sequence ID" value="VDL65093.1"/>
    <property type="molecule type" value="Genomic_DNA"/>
</dbReference>
<accession>A0A0N4XGB6</accession>
<keyword evidence="3" id="KW-0653">Protein transport</keyword>
<evidence type="ECO:0000313" key="5">
    <source>
        <dbReference type="Proteomes" id="UP000271162"/>
    </source>
</evidence>
<dbReference type="PROSITE" id="PS51796">
    <property type="entry name" value="MSS4"/>
    <property type="match status" value="1"/>
</dbReference>
<dbReference type="Gene3D" id="2.170.150.10">
    <property type="entry name" value="Metal Binding Protein, Guanine Nucleotide Exchange Factor, Chain A"/>
    <property type="match status" value="1"/>
</dbReference>
<dbReference type="GO" id="GO:0007264">
    <property type="term" value="P:small GTPase-mediated signal transduction"/>
    <property type="evidence" value="ECO:0007669"/>
    <property type="project" value="InterPro"/>
</dbReference>
<reference evidence="6" key="1">
    <citation type="submission" date="2017-02" db="UniProtKB">
        <authorList>
            <consortium name="WormBaseParasite"/>
        </authorList>
    </citation>
    <scope>IDENTIFICATION</scope>
</reference>
<dbReference type="STRING" id="27835.A0A0N4XGB6"/>
<dbReference type="GO" id="GO:0016020">
    <property type="term" value="C:membrane"/>
    <property type="evidence" value="ECO:0007669"/>
    <property type="project" value="TreeGrafter"/>
</dbReference>
<keyword evidence="2" id="KW-0344">Guanine-nucleotide releasing factor</keyword>
<dbReference type="GO" id="GO:0005829">
    <property type="term" value="C:cytosol"/>
    <property type="evidence" value="ECO:0007669"/>
    <property type="project" value="TreeGrafter"/>
</dbReference>
<dbReference type="InterPro" id="IPR011057">
    <property type="entry name" value="Mss4-like_sf"/>
</dbReference>
<dbReference type="InterPro" id="IPR011323">
    <property type="entry name" value="Mss4/transl-control_tumour"/>
</dbReference>
<dbReference type="PANTHER" id="PTHR13276:SF3">
    <property type="entry name" value="MSS4-LIKE PROTEIN"/>
    <property type="match status" value="1"/>
</dbReference>
<dbReference type="GO" id="GO:0008270">
    <property type="term" value="F:zinc ion binding"/>
    <property type="evidence" value="ECO:0007669"/>
    <property type="project" value="TreeGrafter"/>
</dbReference>